<keyword evidence="2" id="KW-1185">Reference proteome</keyword>
<comment type="caution">
    <text evidence="1">The sequence shown here is derived from an EMBL/GenBank/DDBJ whole genome shotgun (WGS) entry which is preliminary data.</text>
</comment>
<protein>
    <submittedName>
        <fullName evidence="1">Uncharacterized protein</fullName>
    </submittedName>
</protein>
<evidence type="ECO:0000313" key="2">
    <source>
        <dbReference type="Proteomes" id="UP001605036"/>
    </source>
</evidence>
<evidence type="ECO:0000313" key="1">
    <source>
        <dbReference type="EMBL" id="KAL2620131.1"/>
    </source>
</evidence>
<sequence>MALFKPHCTTYMSAHRVAFVENLIHEHHVNWARIFHLYIQEMIKTTRAEQKGTHYFGAFVTPFYRAMGKLVENKIQVLGNAYPHASRFTVEPMRKRMEDIRTRYRYFLETSQIYSATLPRHKKAHQRTRQT</sequence>
<dbReference type="EMBL" id="JBHFFA010000006">
    <property type="protein sequence ID" value="KAL2620131.1"/>
    <property type="molecule type" value="Genomic_DNA"/>
</dbReference>
<gene>
    <name evidence="1" type="ORF">R1flu_000336</name>
</gene>
<proteinExistence type="predicted"/>
<reference evidence="1 2" key="1">
    <citation type="submission" date="2024-09" db="EMBL/GenBank/DDBJ databases">
        <title>Chromosome-scale assembly of Riccia fluitans.</title>
        <authorList>
            <person name="Paukszto L."/>
            <person name="Sawicki J."/>
            <person name="Karawczyk K."/>
            <person name="Piernik-Szablinska J."/>
            <person name="Szczecinska M."/>
            <person name="Mazdziarz M."/>
        </authorList>
    </citation>
    <scope>NUCLEOTIDE SEQUENCE [LARGE SCALE GENOMIC DNA]</scope>
    <source>
        <strain evidence="1">Rf_01</strain>
        <tissue evidence="1">Aerial parts of the thallus</tissue>
    </source>
</reference>
<accession>A0ABD1Y0I1</accession>
<dbReference type="AlphaFoldDB" id="A0ABD1Y0I1"/>
<organism evidence="1 2">
    <name type="scientific">Riccia fluitans</name>
    <dbReference type="NCBI Taxonomy" id="41844"/>
    <lineage>
        <taxon>Eukaryota</taxon>
        <taxon>Viridiplantae</taxon>
        <taxon>Streptophyta</taxon>
        <taxon>Embryophyta</taxon>
        <taxon>Marchantiophyta</taxon>
        <taxon>Marchantiopsida</taxon>
        <taxon>Marchantiidae</taxon>
        <taxon>Marchantiales</taxon>
        <taxon>Ricciaceae</taxon>
        <taxon>Riccia</taxon>
    </lineage>
</organism>
<name>A0ABD1Y0I1_9MARC</name>
<dbReference type="Proteomes" id="UP001605036">
    <property type="component" value="Unassembled WGS sequence"/>
</dbReference>